<feature type="signal peptide" evidence="7">
    <location>
        <begin position="1"/>
        <end position="29"/>
    </location>
</feature>
<evidence type="ECO:0000256" key="2">
    <source>
        <dbReference type="ARBA" id="ARBA00022670"/>
    </source>
</evidence>
<dbReference type="InterPro" id="IPR015500">
    <property type="entry name" value="Peptidase_S8_subtilisin-rel"/>
</dbReference>
<accession>A0ABX0NFW1</accession>
<protein>
    <submittedName>
        <fullName evidence="10">S8 family serine peptidase</fullName>
    </submittedName>
</protein>
<dbReference type="InterPro" id="IPR010259">
    <property type="entry name" value="S8pro/Inhibitor_I9"/>
</dbReference>
<evidence type="ECO:0000259" key="9">
    <source>
        <dbReference type="Pfam" id="PF05922"/>
    </source>
</evidence>
<dbReference type="InterPro" id="IPR036852">
    <property type="entry name" value="Peptidase_S8/S53_dom_sf"/>
</dbReference>
<dbReference type="EMBL" id="WHJG01000023">
    <property type="protein sequence ID" value="NHZ81621.1"/>
    <property type="molecule type" value="Genomic_DNA"/>
</dbReference>
<dbReference type="Gene3D" id="3.40.50.200">
    <property type="entry name" value="Peptidase S8/S53 domain"/>
    <property type="match status" value="1"/>
</dbReference>
<evidence type="ECO:0000256" key="7">
    <source>
        <dbReference type="SAM" id="SignalP"/>
    </source>
</evidence>
<name>A0ABX0NFW1_9BURK</name>
<dbReference type="InterPro" id="IPR022398">
    <property type="entry name" value="Peptidase_S8_His-AS"/>
</dbReference>
<dbReference type="InterPro" id="IPR037045">
    <property type="entry name" value="S8pro/Inhibitor_I9_sf"/>
</dbReference>
<proteinExistence type="inferred from homology"/>
<feature type="domain" description="Peptidase S8/S53" evidence="8">
    <location>
        <begin position="199"/>
        <end position="464"/>
    </location>
</feature>
<evidence type="ECO:0000256" key="6">
    <source>
        <dbReference type="RuleBase" id="RU003355"/>
    </source>
</evidence>
<dbReference type="PROSITE" id="PS00138">
    <property type="entry name" value="SUBTILASE_SER"/>
    <property type="match status" value="1"/>
</dbReference>
<feature type="domain" description="Inhibitor I9" evidence="9">
    <location>
        <begin position="80"/>
        <end position="165"/>
    </location>
</feature>
<keyword evidence="2 5" id="KW-0645">Protease</keyword>
<keyword evidence="7" id="KW-0732">Signal</keyword>
<dbReference type="InterPro" id="IPR023828">
    <property type="entry name" value="Peptidase_S8_Ser-AS"/>
</dbReference>
<dbReference type="SUPFAM" id="SSF52743">
    <property type="entry name" value="Subtilisin-like"/>
    <property type="match status" value="1"/>
</dbReference>
<feature type="active site" description="Charge relay system" evidence="5">
    <location>
        <position position="434"/>
    </location>
</feature>
<organism evidence="10 11">
    <name type="scientific">Massilia frigida</name>
    <dbReference type="NCBI Taxonomy" id="2609281"/>
    <lineage>
        <taxon>Bacteria</taxon>
        <taxon>Pseudomonadati</taxon>
        <taxon>Pseudomonadota</taxon>
        <taxon>Betaproteobacteria</taxon>
        <taxon>Burkholderiales</taxon>
        <taxon>Oxalobacteraceae</taxon>
        <taxon>Telluria group</taxon>
        <taxon>Massilia</taxon>
    </lineage>
</organism>
<dbReference type="Pfam" id="PF00082">
    <property type="entry name" value="Peptidase_S8"/>
    <property type="match status" value="1"/>
</dbReference>
<feature type="active site" description="Charge relay system" evidence="5">
    <location>
        <position position="234"/>
    </location>
</feature>
<evidence type="ECO:0000256" key="1">
    <source>
        <dbReference type="ARBA" id="ARBA00011073"/>
    </source>
</evidence>
<dbReference type="Gene3D" id="3.30.70.80">
    <property type="entry name" value="Peptidase S8 propeptide/proteinase inhibitor I9"/>
    <property type="match status" value="1"/>
</dbReference>
<dbReference type="Proteomes" id="UP000621455">
    <property type="component" value="Unassembled WGS sequence"/>
</dbReference>
<dbReference type="PROSITE" id="PS00136">
    <property type="entry name" value="SUBTILASE_ASP"/>
    <property type="match status" value="1"/>
</dbReference>
<dbReference type="RefSeq" id="WP_167088940.1">
    <property type="nucleotide sequence ID" value="NZ_WHJG01000023.1"/>
</dbReference>
<keyword evidence="3 5" id="KW-0378">Hydrolase</keyword>
<gene>
    <name evidence="10" type="ORF">F2P44_20405</name>
</gene>
<sequence length="704" mass="74355">MSKQFGKTLFTLVMTSAIASLAATCAAQAADNKIVTVPPEQRAIVPKMNMPEQAMSRAQADRNGAKAAQPLKDAAGNIHYIVTFADGASQPYLNQTAPDPRFESSHDPKVLQLLRETEQVHQIKATHLYSRTIQGFAAFLTPQQVQQLSRDSRIKAVSPNVQVDTSAGGVWDDVAVGSATLPWGIQAVGGGKAATADDSVAIYIVDTGIDVHPDLNVHNRWATNNECITGKYKHGTFVAGVAAAINNNFGVTGVDAGVSLVSLAYGDSTCSPGSQSAANIIAAMEEVKRQIQGRRRIGVVNFSTNIPMIDTIIGVKESIRALITPNPATGYPGAFFVQSAGNQFLDACSYSFNDKLPADGAMVIGAIDNNGQPVQPLNGGMAMNAPKPSVTSIFGPEPGSNFGSCVDAWAPGKNIKSTWMTGNTATYAQGDGTSFAAPHVAGMAAYLIRTNPALVTPSQVETAVRARLVSGGATSGGVAVRTVSLSGQGYAVRPTVEFKIGTLPSSPAPGVAGMSPQAPIYSDANFPLAFDSVGAQNCAIKGYVNGSLWYHAPSVGVRYNWGGPVRLNPGLYRWEATCTGANGMTGTALASAQIAPMPPSPSANFIVDGAALRSGEVRTIPTAQAFTLAFNSTNTTYCSLGARRRQEFQDRQYGWYNVARMAPSFNWGNVRLDPGSYEWKITCLNENYQGRLPVVAVFQMNVSR</sequence>
<keyword evidence="11" id="KW-1185">Reference proteome</keyword>
<dbReference type="InterPro" id="IPR000209">
    <property type="entry name" value="Peptidase_S8/S53_dom"/>
</dbReference>
<dbReference type="PANTHER" id="PTHR43806">
    <property type="entry name" value="PEPTIDASE S8"/>
    <property type="match status" value="1"/>
</dbReference>
<reference evidence="10 11" key="1">
    <citation type="submission" date="2019-10" db="EMBL/GenBank/DDBJ databases">
        <title>Taxonomy of Antarctic Massilia spp.: description of Massilia rubra sp. nov., Massilia aquatica sp. nov., Massilia mucilaginosa sp. nov., Massilia frigida sp. nov. isolated from streams, lakes and regoliths.</title>
        <authorList>
            <person name="Holochova P."/>
            <person name="Sedlacek I."/>
            <person name="Kralova S."/>
            <person name="Maslanova I."/>
            <person name="Busse H.-J."/>
            <person name="Stankova E."/>
            <person name="Vrbovska V."/>
            <person name="Kovarovic V."/>
            <person name="Bartak M."/>
            <person name="Svec P."/>
            <person name="Pantucek R."/>
        </authorList>
    </citation>
    <scope>NUCLEOTIDE SEQUENCE [LARGE SCALE GENOMIC DNA]</scope>
    <source>
        <strain evidence="10 11">CCM 8695</strain>
    </source>
</reference>
<evidence type="ECO:0000259" key="8">
    <source>
        <dbReference type="Pfam" id="PF00082"/>
    </source>
</evidence>
<comment type="caution">
    <text evidence="10">The sequence shown here is derived from an EMBL/GenBank/DDBJ whole genome shotgun (WGS) entry which is preliminary data.</text>
</comment>
<dbReference type="PROSITE" id="PS00137">
    <property type="entry name" value="SUBTILASE_HIS"/>
    <property type="match status" value="1"/>
</dbReference>
<comment type="similarity">
    <text evidence="1 5 6">Belongs to the peptidase S8 family.</text>
</comment>
<evidence type="ECO:0000313" key="11">
    <source>
        <dbReference type="Proteomes" id="UP000621455"/>
    </source>
</evidence>
<evidence type="ECO:0000256" key="5">
    <source>
        <dbReference type="PROSITE-ProRule" id="PRU01240"/>
    </source>
</evidence>
<feature type="active site" description="Charge relay system" evidence="5">
    <location>
        <position position="206"/>
    </location>
</feature>
<feature type="chain" id="PRO_5046757040" evidence="7">
    <location>
        <begin position="30"/>
        <end position="704"/>
    </location>
</feature>
<dbReference type="Pfam" id="PF05922">
    <property type="entry name" value="Inhibitor_I9"/>
    <property type="match status" value="1"/>
</dbReference>
<evidence type="ECO:0000256" key="4">
    <source>
        <dbReference type="ARBA" id="ARBA00022825"/>
    </source>
</evidence>
<evidence type="ECO:0000256" key="3">
    <source>
        <dbReference type="ARBA" id="ARBA00022801"/>
    </source>
</evidence>
<dbReference type="PRINTS" id="PR00723">
    <property type="entry name" value="SUBTILISIN"/>
</dbReference>
<dbReference type="PROSITE" id="PS51892">
    <property type="entry name" value="SUBTILASE"/>
    <property type="match status" value="1"/>
</dbReference>
<dbReference type="InterPro" id="IPR023827">
    <property type="entry name" value="Peptidase_S8_Asp-AS"/>
</dbReference>
<keyword evidence="4 5" id="KW-0720">Serine protease</keyword>
<dbReference type="InterPro" id="IPR050131">
    <property type="entry name" value="Peptidase_S8_subtilisin-like"/>
</dbReference>
<evidence type="ECO:0000313" key="10">
    <source>
        <dbReference type="EMBL" id="NHZ81621.1"/>
    </source>
</evidence>
<dbReference type="PANTHER" id="PTHR43806:SF11">
    <property type="entry name" value="CEREVISIN-RELATED"/>
    <property type="match status" value="1"/>
</dbReference>